<comment type="caution">
    <text evidence="9">The sequence shown here is derived from an EMBL/GenBank/DDBJ whole genome shotgun (WGS) entry which is preliminary data.</text>
</comment>
<keyword evidence="7" id="KW-0378">Hydrolase</keyword>
<evidence type="ECO:0000256" key="6">
    <source>
        <dbReference type="ARBA" id="ARBA00022759"/>
    </source>
</evidence>
<dbReference type="GO" id="GO:0004523">
    <property type="term" value="F:RNA-DNA hybrid ribonuclease activity"/>
    <property type="evidence" value="ECO:0007669"/>
    <property type="project" value="UniProtKB-EC"/>
</dbReference>
<dbReference type="PROSITE" id="PS50879">
    <property type="entry name" value="RNASE_H_1"/>
    <property type="match status" value="1"/>
</dbReference>
<keyword evidence="4" id="KW-0540">Nuclease</keyword>
<dbReference type="Proteomes" id="UP000499080">
    <property type="component" value="Unassembled WGS sequence"/>
</dbReference>
<evidence type="ECO:0000256" key="4">
    <source>
        <dbReference type="ARBA" id="ARBA00022722"/>
    </source>
</evidence>
<dbReference type="InterPro" id="IPR002156">
    <property type="entry name" value="RNaseH_domain"/>
</dbReference>
<keyword evidence="6" id="KW-0255">Endonuclease</keyword>
<accession>A0A4Y2HUX2</accession>
<comment type="catalytic activity">
    <reaction evidence="1">
        <text>Endonucleolytic cleavage to 5'-phosphomonoester.</text>
        <dbReference type="EC" id="3.1.26.4"/>
    </reaction>
</comment>
<dbReference type="GO" id="GO:0046872">
    <property type="term" value="F:metal ion binding"/>
    <property type="evidence" value="ECO:0007669"/>
    <property type="project" value="UniProtKB-KW"/>
</dbReference>
<protein>
    <recommendedName>
        <fullName evidence="3">ribonuclease H</fullName>
        <ecNumber evidence="3">3.1.26.4</ecNumber>
    </recommendedName>
</protein>
<dbReference type="GO" id="GO:0043137">
    <property type="term" value="P:DNA replication, removal of RNA primer"/>
    <property type="evidence" value="ECO:0007669"/>
    <property type="project" value="TreeGrafter"/>
</dbReference>
<evidence type="ECO:0000259" key="8">
    <source>
        <dbReference type="PROSITE" id="PS50879"/>
    </source>
</evidence>
<dbReference type="EMBL" id="BGPR01002177">
    <property type="protein sequence ID" value="GBM69092.1"/>
    <property type="molecule type" value="Genomic_DNA"/>
</dbReference>
<dbReference type="EC" id="3.1.26.4" evidence="3"/>
<dbReference type="GO" id="GO:0003676">
    <property type="term" value="F:nucleic acid binding"/>
    <property type="evidence" value="ECO:0007669"/>
    <property type="project" value="InterPro"/>
</dbReference>
<evidence type="ECO:0000256" key="1">
    <source>
        <dbReference type="ARBA" id="ARBA00000077"/>
    </source>
</evidence>
<keyword evidence="5" id="KW-0479">Metal-binding</keyword>
<feature type="domain" description="RNase H type-1" evidence="8">
    <location>
        <begin position="1"/>
        <end position="75"/>
    </location>
</feature>
<keyword evidence="10" id="KW-1185">Reference proteome</keyword>
<dbReference type="PANTHER" id="PTHR10642">
    <property type="entry name" value="RIBONUCLEASE H1"/>
    <property type="match status" value="1"/>
</dbReference>
<evidence type="ECO:0000256" key="7">
    <source>
        <dbReference type="ARBA" id="ARBA00022801"/>
    </source>
</evidence>
<dbReference type="SUPFAM" id="SSF53098">
    <property type="entry name" value="Ribonuclease H-like"/>
    <property type="match status" value="2"/>
</dbReference>
<reference evidence="9 10" key="1">
    <citation type="journal article" date="2019" name="Sci. Rep.">
        <title>Orb-weaving spider Araneus ventricosus genome elucidates the spidroin gene catalogue.</title>
        <authorList>
            <person name="Kono N."/>
            <person name="Nakamura H."/>
            <person name="Ohtoshi R."/>
            <person name="Moran D.A.P."/>
            <person name="Shinohara A."/>
            <person name="Yoshida Y."/>
            <person name="Fujiwara M."/>
            <person name="Mori M."/>
            <person name="Tomita M."/>
            <person name="Arakawa K."/>
        </authorList>
    </citation>
    <scope>NUCLEOTIDE SEQUENCE [LARGE SCALE GENOMIC DNA]</scope>
</reference>
<dbReference type="OrthoDB" id="6463140at2759"/>
<dbReference type="InterPro" id="IPR012337">
    <property type="entry name" value="RNaseH-like_sf"/>
</dbReference>
<comment type="similarity">
    <text evidence="2">Belongs to the RNase H family.</text>
</comment>
<dbReference type="Gene3D" id="3.30.420.10">
    <property type="entry name" value="Ribonuclease H-like superfamily/Ribonuclease H"/>
    <property type="match status" value="2"/>
</dbReference>
<dbReference type="InterPro" id="IPR050092">
    <property type="entry name" value="RNase_H"/>
</dbReference>
<evidence type="ECO:0000256" key="5">
    <source>
        <dbReference type="ARBA" id="ARBA00022723"/>
    </source>
</evidence>
<gene>
    <name evidence="9" type="ORF">AVEN_1291_1</name>
</gene>
<evidence type="ECO:0000313" key="9">
    <source>
        <dbReference type="EMBL" id="GBM69092.1"/>
    </source>
</evidence>
<dbReference type="AlphaFoldDB" id="A0A4Y2HUX2"/>
<dbReference type="InterPro" id="IPR036397">
    <property type="entry name" value="RNaseH_sf"/>
</dbReference>
<evidence type="ECO:0000256" key="3">
    <source>
        <dbReference type="ARBA" id="ARBA00012180"/>
    </source>
</evidence>
<evidence type="ECO:0000256" key="2">
    <source>
        <dbReference type="ARBA" id="ARBA00005300"/>
    </source>
</evidence>
<organism evidence="9 10">
    <name type="scientific">Araneus ventricosus</name>
    <name type="common">Orbweaver spider</name>
    <name type="synonym">Epeira ventricosa</name>
    <dbReference type="NCBI Taxonomy" id="182803"/>
    <lineage>
        <taxon>Eukaryota</taxon>
        <taxon>Metazoa</taxon>
        <taxon>Ecdysozoa</taxon>
        <taxon>Arthropoda</taxon>
        <taxon>Chelicerata</taxon>
        <taxon>Arachnida</taxon>
        <taxon>Araneae</taxon>
        <taxon>Araneomorphae</taxon>
        <taxon>Entelegynae</taxon>
        <taxon>Araneoidea</taxon>
        <taxon>Araneidae</taxon>
        <taxon>Araneus</taxon>
    </lineage>
</organism>
<evidence type="ECO:0000313" key="10">
    <source>
        <dbReference type="Proteomes" id="UP000499080"/>
    </source>
</evidence>
<dbReference type="PANTHER" id="PTHR10642:SF26">
    <property type="entry name" value="RIBONUCLEASE H1"/>
    <property type="match status" value="1"/>
</dbReference>
<proteinExistence type="inferred from homology"/>
<sequence length="304" mass="34144">MSEKNLGDLWIQTDSSSSIQHLKNWTYIEDKTSLSILQKLKLISLQHDVHFQWIPSHVDIHGNELTYNLAKEDSSHPIPSSSEITFLRLFSGKKAQSKAEWLVPYSHYWYKGRKPGHFLSLPCDRQPSTCLSRLARGHLKFITYSESNKIYPLCPKCLHHQASPKNILNCLGLDWKEIYSSPLLVIDFIKVNGSLDMVHLQWIPSHVDIYGNEVADDLAKQGTAEPLCSTPSLTVDEIYSIRKNKDLGGSLHPMIGISGVVMVAPLALPATPTRRRCLDLLAVTRGVAPLATITKFFMSAQSVE</sequence>
<name>A0A4Y2HUX2_ARAVE</name>